<dbReference type="Pfam" id="PF13589">
    <property type="entry name" value="HATPase_c_3"/>
    <property type="match status" value="1"/>
</dbReference>
<organism evidence="7 8">
    <name type="scientific">Cochliobolus carbonum (strain 26-R-13)</name>
    <name type="common">Maize leaf spot fungus</name>
    <name type="synonym">Bipolaris zeicola</name>
    <dbReference type="NCBI Taxonomy" id="930089"/>
    <lineage>
        <taxon>Eukaryota</taxon>
        <taxon>Fungi</taxon>
        <taxon>Dikarya</taxon>
        <taxon>Ascomycota</taxon>
        <taxon>Pezizomycotina</taxon>
        <taxon>Dothideomycetes</taxon>
        <taxon>Pleosporomycetidae</taxon>
        <taxon>Pleosporales</taxon>
        <taxon>Pleosporineae</taxon>
        <taxon>Pleosporaceae</taxon>
        <taxon>Bipolaris</taxon>
    </lineage>
</organism>
<dbReference type="SMART" id="SM00853">
    <property type="entry name" value="MutL_C"/>
    <property type="match status" value="1"/>
</dbReference>
<dbReference type="Pfam" id="PF08676">
    <property type="entry name" value="MutL_C"/>
    <property type="match status" value="1"/>
</dbReference>
<name>W6YL97_COCC2</name>
<dbReference type="KEGG" id="bze:COCCADRAFT_34139"/>
<keyword evidence="8" id="KW-1185">Reference proteome</keyword>
<evidence type="ECO:0000259" key="5">
    <source>
        <dbReference type="SMART" id="SM00853"/>
    </source>
</evidence>
<dbReference type="Gene3D" id="3.30.565.10">
    <property type="entry name" value="Histidine kinase-like ATPase, C-terminal domain"/>
    <property type="match status" value="1"/>
</dbReference>
<dbReference type="RefSeq" id="XP_007709212.1">
    <property type="nucleotide sequence ID" value="XM_007711022.1"/>
</dbReference>
<dbReference type="eggNOG" id="KOG1978">
    <property type="taxonomic scope" value="Eukaryota"/>
</dbReference>
<dbReference type="PROSITE" id="PS00058">
    <property type="entry name" value="DNA_MISMATCH_REPAIR_1"/>
    <property type="match status" value="1"/>
</dbReference>
<dbReference type="SUPFAM" id="SSF54211">
    <property type="entry name" value="Ribosomal protein S5 domain 2-like"/>
    <property type="match status" value="1"/>
</dbReference>
<dbReference type="GO" id="GO:0140664">
    <property type="term" value="F:ATP-dependent DNA damage sensor activity"/>
    <property type="evidence" value="ECO:0007669"/>
    <property type="project" value="InterPro"/>
</dbReference>
<feature type="domain" description="MutL C-terminal dimerisation" evidence="5">
    <location>
        <begin position="846"/>
        <end position="1010"/>
    </location>
</feature>
<dbReference type="EMBL" id="KI964561">
    <property type="protein sequence ID" value="EUC36444.1"/>
    <property type="molecule type" value="Genomic_DNA"/>
</dbReference>
<dbReference type="GO" id="GO:0032389">
    <property type="term" value="C:MutLalpha complex"/>
    <property type="evidence" value="ECO:0007669"/>
    <property type="project" value="TreeGrafter"/>
</dbReference>
<dbReference type="InterPro" id="IPR014790">
    <property type="entry name" value="MutL_C"/>
</dbReference>
<feature type="compositionally biased region" description="Acidic residues" evidence="4">
    <location>
        <begin position="640"/>
        <end position="655"/>
    </location>
</feature>
<evidence type="ECO:0000256" key="3">
    <source>
        <dbReference type="ARBA" id="ARBA00070941"/>
    </source>
</evidence>
<evidence type="ECO:0000256" key="2">
    <source>
        <dbReference type="ARBA" id="ARBA00022763"/>
    </source>
</evidence>
<dbReference type="FunFam" id="3.30.565.10:FF:000014">
    <property type="entry name" value="Mismatch repair endonuclease pms1, putative"/>
    <property type="match status" value="1"/>
</dbReference>
<accession>W6YL97</accession>
<dbReference type="Gene3D" id="3.30.1540.20">
    <property type="entry name" value="MutL, C-terminal domain, dimerisation subdomain"/>
    <property type="match status" value="1"/>
</dbReference>
<dbReference type="Gene3D" id="3.30.230.10">
    <property type="match status" value="1"/>
</dbReference>
<evidence type="ECO:0000313" key="8">
    <source>
        <dbReference type="Proteomes" id="UP000053841"/>
    </source>
</evidence>
<feature type="compositionally biased region" description="Low complexity" evidence="4">
    <location>
        <begin position="585"/>
        <end position="597"/>
    </location>
</feature>
<dbReference type="InterPro" id="IPR002099">
    <property type="entry name" value="MutL/Mlh/PMS"/>
</dbReference>
<dbReference type="GO" id="GO:0016887">
    <property type="term" value="F:ATP hydrolysis activity"/>
    <property type="evidence" value="ECO:0007669"/>
    <property type="project" value="InterPro"/>
</dbReference>
<feature type="compositionally biased region" description="Polar residues" evidence="4">
    <location>
        <begin position="608"/>
        <end position="621"/>
    </location>
</feature>
<dbReference type="SUPFAM" id="SSF118116">
    <property type="entry name" value="DNA mismatch repair protein MutL"/>
    <property type="match status" value="1"/>
</dbReference>
<dbReference type="InterPro" id="IPR042121">
    <property type="entry name" value="MutL_C_regsub"/>
</dbReference>
<dbReference type="CDD" id="cd16926">
    <property type="entry name" value="HATPase_MutL-MLH-PMS-like"/>
    <property type="match status" value="1"/>
</dbReference>
<proteinExistence type="inferred from homology"/>
<sequence length="1077" mass="118443">MATIKAIESRSVHHIQSGQVIVDLQSVCKELVENSIDAGATAIEVRFRNYGLDTIEVQDNGSGISPEDHQTIALKHYTSKLATYDDLTSLQTFGFRGEALSSLCALSKFHIITSRASDGPKGTRLDFEQSGKLKGTSVVAAKQGTTVVVDTLFHNLPVRRKELEKNIKREYNKVLQILNAYACISVGVKFSVSNQIPKGKKTIAFATNANSSTRDNISNVYGAKTVTALIPLNLEFIMDPSNRPGATQSIKVSDAQEDIASRTVKIVGHISRPVVGEGRQTPDRQMFFVNSRPCNLPQVSKAFNEVYKSYNITQSPFVFADIKLDTNAYDVNVSPDKRTIMLHDQAVLLENIKDSLLELFQGHEQSVPQSQLLKNKIPTSAFKPPTIQPRESTKSVQESDKSDSEDSDGDRVVIQESSKRIPTRDIPDVVDRPGFVKASLLERFPGRDSEDHTTRPPHSLARDSSLHNDEGHPFEAARPRSQSPLFEPEVNADNDAAAEHPQLPKAIQDFNARVASQNPRSVGLTRLSVSAEPDQQGEGAEQPVPAIKQTPQKPLSQSTIQNAFDRMRPMRTPVQQATITVGDTTTVSTIGTGSHSVASRRSRIHIPKSSSTKSLDQTPNKSLLKKGLGGFAAPGTQLESSDEDADEDEDEDDEGEGHNNTTHMPIRCPSPVKRLPSRVLEEPHINNPTALSRASTDRSLSISDGPSDTEPVDVVEKEPGAAGGDSDDEYEDDTEKKAREEARFTKLIVEAEETAAQPSEMSLKRADKLFTGTQKKYWTINLRRVIKTNIESIARHAQHIQPSIDASRAEVDQTAILSTDAQSNGEEAEERLSLTVTKADFGKMRIIGQFNLGFIIAVRPPTSTSPNSHLFIIDQHASDEKYNFERLSATTKLVSQRLVHPHPLELTAVEEEVILANQSTLAANGFVVELNPTSDTEPQPGTRASLTSLPMSKEVTFTPSDLEELLSLILDNPPSSSTSSSSAYILRPSKVRKLLASRACRSSVMIGKTLKTQRMREIVRHMGGMDKPWSCPHGRPTMRHLLDLEKWVGWREGEGVVGVEVKGEKTDWGEYLSKSRG</sequence>
<dbReference type="FunFam" id="3.30.230.10:FF:000120">
    <property type="entry name" value="Mismatch repair endonuclease PMS2"/>
    <property type="match status" value="1"/>
</dbReference>
<evidence type="ECO:0000256" key="1">
    <source>
        <dbReference type="ARBA" id="ARBA00006082"/>
    </source>
</evidence>
<dbReference type="AlphaFoldDB" id="W6YL97"/>
<evidence type="ECO:0000259" key="6">
    <source>
        <dbReference type="SMART" id="SM01340"/>
    </source>
</evidence>
<dbReference type="PANTHER" id="PTHR10073:SF52">
    <property type="entry name" value="MISMATCH REPAIR ENDONUCLEASE PMS2"/>
    <property type="match status" value="1"/>
</dbReference>
<dbReference type="NCBIfam" id="TIGR00585">
    <property type="entry name" value="mutl"/>
    <property type="match status" value="1"/>
</dbReference>
<comment type="similarity">
    <text evidence="1">Belongs to the DNA mismatch repair MutL/HexB family.</text>
</comment>
<dbReference type="Pfam" id="PF01119">
    <property type="entry name" value="DNA_mis_repair"/>
    <property type="match status" value="1"/>
</dbReference>
<dbReference type="STRING" id="930089.W6YL97"/>
<dbReference type="InterPro" id="IPR014762">
    <property type="entry name" value="DNA_mismatch_repair_CS"/>
</dbReference>
<evidence type="ECO:0000313" key="7">
    <source>
        <dbReference type="EMBL" id="EUC36444.1"/>
    </source>
</evidence>
<dbReference type="HOGENOM" id="CLU_004131_0_0_1"/>
<feature type="region of interest" description="Disordered" evidence="4">
    <location>
        <begin position="585"/>
        <end position="738"/>
    </location>
</feature>
<dbReference type="GeneID" id="19147683"/>
<dbReference type="SUPFAM" id="SSF55874">
    <property type="entry name" value="ATPase domain of HSP90 chaperone/DNA topoisomerase II/histidine kinase"/>
    <property type="match status" value="1"/>
</dbReference>
<dbReference type="InterPro" id="IPR037198">
    <property type="entry name" value="MutL_C_sf"/>
</dbReference>
<dbReference type="InterPro" id="IPR013507">
    <property type="entry name" value="DNA_mismatch_S5_2-like"/>
</dbReference>
<dbReference type="GO" id="GO:0005524">
    <property type="term" value="F:ATP binding"/>
    <property type="evidence" value="ECO:0007669"/>
    <property type="project" value="InterPro"/>
</dbReference>
<feature type="compositionally biased region" description="Polar residues" evidence="4">
    <location>
        <begin position="686"/>
        <end position="706"/>
    </location>
</feature>
<dbReference type="PANTHER" id="PTHR10073">
    <property type="entry name" value="DNA MISMATCH REPAIR PROTEIN MLH, PMS, MUTL"/>
    <property type="match status" value="1"/>
</dbReference>
<dbReference type="FunFam" id="3.30.1370.100:FF:000001">
    <property type="entry name" value="Mismatch repair endonuclease pms1, putative"/>
    <property type="match status" value="1"/>
</dbReference>
<dbReference type="Gene3D" id="3.30.1370.100">
    <property type="entry name" value="MutL, C-terminal domain, regulatory subdomain"/>
    <property type="match status" value="1"/>
</dbReference>
<dbReference type="InterPro" id="IPR038973">
    <property type="entry name" value="MutL/Mlh/Pms-like"/>
</dbReference>
<feature type="domain" description="DNA mismatch repair protein S5" evidence="6">
    <location>
        <begin position="217"/>
        <end position="361"/>
    </location>
</feature>
<dbReference type="InterPro" id="IPR036890">
    <property type="entry name" value="HATPase_C_sf"/>
</dbReference>
<evidence type="ECO:0000256" key="4">
    <source>
        <dbReference type="SAM" id="MobiDB-lite"/>
    </source>
</evidence>
<dbReference type="InterPro" id="IPR020568">
    <property type="entry name" value="Ribosomal_Su5_D2-typ_SF"/>
</dbReference>
<keyword evidence="2" id="KW-0227">DNA damage</keyword>
<feature type="region of interest" description="Disordered" evidence="4">
    <location>
        <begin position="368"/>
        <end position="429"/>
    </location>
</feature>
<feature type="compositionally biased region" description="Basic and acidic residues" evidence="4">
    <location>
        <begin position="391"/>
        <end position="429"/>
    </location>
</feature>
<feature type="region of interest" description="Disordered" evidence="4">
    <location>
        <begin position="530"/>
        <end position="557"/>
    </location>
</feature>
<feature type="compositionally biased region" description="Basic and acidic residues" evidence="4">
    <location>
        <begin position="444"/>
        <end position="478"/>
    </location>
</feature>
<reference evidence="7 8" key="1">
    <citation type="journal article" date="2013" name="PLoS Genet.">
        <title>Comparative genome structure, secondary metabolite, and effector coding capacity across Cochliobolus pathogens.</title>
        <authorList>
            <person name="Condon B.J."/>
            <person name="Leng Y."/>
            <person name="Wu D."/>
            <person name="Bushley K.E."/>
            <person name="Ohm R.A."/>
            <person name="Otillar R."/>
            <person name="Martin J."/>
            <person name="Schackwitz W."/>
            <person name="Grimwood J."/>
            <person name="MohdZainudin N."/>
            <person name="Xue C."/>
            <person name="Wang R."/>
            <person name="Manning V.A."/>
            <person name="Dhillon B."/>
            <person name="Tu Z.J."/>
            <person name="Steffenson B.J."/>
            <person name="Salamov A."/>
            <person name="Sun H."/>
            <person name="Lowry S."/>
            <person name="LaButti K."/>
            <person name="Han J."/>
            <person name="Copeland A."/>
            <person name="Lindquist E."/>
            <person name="Barry K."/>
            <person name="Schmutz J."/>
            <person name="Baker S.E."/>
            <person name="Ciuffetti L.M."/>
            <person name="Grigoriev I.V."/>
            <person name="Zhong S."/>
            <person name="Turgeon B.G."/>
        </authorList>
    </citation>
    <scope>NUCLEOTIDE SEQUENCE [LARGE SCALE GENOMIC DNA]</scope>
    <source>
        <strain evidence="7 8">26-R-13</strain>
    </source>
</reference>
<dbReference type="CDD" id="cd03484">
    <property type="entry name" value="MutL_Trans_hPMS_2_like"/>
    <property type="match status" value="1"/>
</dbReference>
<dbReference type="GO" id="GO:0030983">
    <property type="term" value="F:mismatched DNA binding"/>
    <property type="evidence" value="ECO:0007669"/>
    <property type="project" value="InterPro"/>
</dbReference>
<feature type="region of interest" description="Disordered" evidence="4">
    <location>
        <begin position="441"/>
        <end position="488"/>
    </location>
</feature>
<dbReference type="SMART" id="SM01340">
    <property type="entry name" value="DNA_mis_repair"/>
    <property type="match status" value="1"/>
</dbReference>
<gene>
    <name evidence="7" type="ORF">COCCADRAFT_34139</name>
</gene>
<dbReference type="Proteomes" id="UP000053841">
    <property type="component" value="Unassembled WGS sequence"/>
</dbReference>
<dbReference type="InterPro" id="IPR014721">
    <property type="entry name" value="Ribsml_uS5_D2-typ_fold_subgr"/>
</dbReference>
<dbReference type="InterPro" id="IPR042120">
    <property type="entry name" value="MutL_C_dimsub"/>
</dbReference>
<protein>
    <recommendedName>
        <fullName evidence="3">DNA mismatch repair protein PMS1</fullName>
    </recommendedName>
</protein>
<dbReference type="GO" id="GO:0000710">
    <property type="term" value="P:meiotic mismatch repair"/>
    <property type="evidence" value="ECO:0007669"/>
    <property type="project" value="UniProtKB-ARBA"/>
</dbReference>
<dbReference type="OrthoDB" id="10263226at2759"/>